<feature type="domain" description="Enoyl reductase (ER)" evidence="1">
    <location>
        <begin position="10"/>
        <end position="344"/>
    </location>
</feature>
<dbReference type="InterPro" id="IPR011032">
    <property type="entry name" value="GroES-like_sf"/>
</dbReference>
<keyword evidence="3" id="KW-1185">Reference proteome</keyword>
<reference evidence="2" key="1">
    <citation type="journal article" date="2023" name="Mol. Phylogenet. Evol.">
        <title>Genome-scale phylogeny and comparative genomics of the fungal order Sordariales.</title>
        <authorList>
            <person name="Hensen N."/>
            <person name="Bonometti L."/>
            <person name="Westerberg I."/>
            <person name="Brannstrom I.O."/>
            <person name="Guillou S."/>
            <person name="Cros-Aarteil S."/>
            <person name="Calhoun S."/>
            <person name="Haridas S."/>
            <person name="Kuo A."/>
            <person name="Mondo S."/>
            <person name="Pangilinan J."/>
            <person name="Riley R."/>
            <person name="LaButti K."/>
            <person name="Andreopoulos B."/>
            <person name="Lipzen A."/>
            <person name="Chen C."/>
            <person name="Yan M."/>
            <person name="Daum C."/>
            <person name="Ng V."/>
            <person name="Clum A."/>
            <person name="Steindorff A."/>
            <person name="Ohm R.A."/>
            <person name="Martin F."/>
            <person name="Silar P."/>
            <person name="Natvig D.O."/>
            <person name="Lalanne C."/>
            <person name="Gautier V."/>
            <person name="Ament-Velasquez S.L."/>
            <person name="Kruys A."/>
            <person name="Hutchinson M.I."/>
            <person name="Powell A.J."/>
            <person name="Barry K."/>
            <person name="Miller A.N."/>
            <person name="Grigoriev I.V."/>
            <person name="Debuchy R."/>
            <person name="Gladieux P."/>
            <person name="Hiltunen Thoren M."/>
            <person name="Johannesson H."/>
        </authorList>
    </citation>
    <scope>NUCLEOTIDE SEQUENCE</scope>
    <source>
        <strain evidence="2">CBS 538.74</strain>
    </source>
</reference>
<evidence type="ECO:0000313" key="3">
    <source>
        <dbReference type="Proteomes" id="UP001302745"/>
    </source>
</evidence>
<sequence length="349" mass="36091">MKSWSATSFGTPRQALTLNPSIPLPTPNLTSTSTALLLKITHVSLNPADLVLLRSLPPWLPFRRAPVPGCDFAGEIVALGGAVPDELGLAVGDRVCGALGLAGVALGRGTLAEFVVVDCGLVAKVPARWGGAMAVGVMGIAGQTAAQMVKGVVGDGGGGLEGRRVLVNGASGGVGTVVVQICKGLGAEVVAVCSGANAGLVERLGAVEAVDYRVHDPLEDHLAERFGEAPFDAILDCAGSQALYANSPRYLKPDGKFINIVGGWSQGVVPFVRNKLRPCLLGGTPRSYELFLLSASGKTAREVAAWVEQGVIKEALIDSEFSMEQVVEAYEKLATGRAKGKIVVKVDNS</sequence>
<dbReference type="PANTHER" id="PTHR11695">
    <property type="entry name" value="ALCOHOL DEHYDROGENASE RELATED"/>
    <property type="match status" value="1"/>
</dbReference>
<reference evidence="2" key="2">
    <citation type="submission" date="2023-05" db="EMBL/GenBank/DDBJ databases">
        <authorList>
            <consortium name="Lawrence Berkeley National Laboratory"/>
            <person name="Steindorff A."/>
            <person name="Hensen N."/>
            <person name="Bonometti L."/>
            <person name="Westerberg I."/>
            <person name="Brannstrom I.O."/>
            <person name="Guillou S."/>
            <person name="Cros-Aarteil S."/>
            <person name="Calhoun S."/>
            <person name="Haridas S."/>
            <person name="Kuo A."/>
            <person name="Mondo S."/>
            <person name="Pangilinan J."/>
            <person name="Riley R."/>
            <person name="Labutti K."/>
            <person name="Andreopoulos B."/>
            <person name="Lipzen A."/>
            <person name="Chen C."/>
            <person name="Yanf M."/>
            <person name="Daum C."/>
            <person name="Ng V."/>
            <person name="Clum A."/>
            <person name="Ohm R."/>
            <person name="Martin F."/>
            <person name="Silar P."/>
            <person name="Natvig D."/>
            <person name="Lalanne C."/>
            <person name="Gautier V."/>
            <person name="Ament-Velasquez S.L."/>
            <person name="Kruys A."/>
            <person name="Hutchinson M.I."/>
            <person name="Powell A.J."/>
            <person name="Barry K."/>
            <person name="Miller A.N."/>
            <person name="Grigoriev I.V."/>
            <person name="Debuchy R."/>
            <person name="Gladieux P."/>
            <person name="Thoren M.H."/>
            <person name="Johannesson H."/>
        </authorList>
    </citation>
    <scope>NUCLEOTIDE SEQUENCE</scope>
    <source>
        <strain evidence="2">CBS 538.74</strain>
    </source>
</reference>
<dbReference type="InterPro" id="IPR020843">
    <property type="entry name" value="ER"/>
</dbReference>
<dbReference type="InterPro" id="IPR036291">
    <property type="entry name" value="NAD(P)-bd_dom_sf"/>
</dbReference>
<dbReference type="Pfam" id="PF13602">
    <property type="entry name" value="ADH_zinc_N_2"/>
    <property type="match status" value="1"/>
</dbReference>
<accession>A0AAN6VFD3</accession>
<protein>
    <recommendedName>
        <fullName evidence="1">Enoyl reductase (ER) domain-containing protein</fullName>
    </recommendedName>
</protein>
<gene>
    <name evidence="2" type="ORF">C8A00DRAFT_46150</name>
</gene>
<dbReference type="SUPFAM" id="SSF50129">
    <property type="entry name" value="GroES-like"/>
    <property type="match status" value="1"/>
</dbReference>
<dbReference type="CDD" id="cd08267">
    <property type="entry name" value="MDR1"/>
    <property type="match status" value="1"/>
</dbReference>
<name>A0AAN6VFD3_9PEZI</name>
<evidence type="ECO:0000259" key="1">
    <source>
        <dbReference type="SMART" id="SM00829"/>
    </source>
</evidence>
<organism evidence="2 3">
    <name type="scientific">Chaetomidium leptoderma</name>
    <dbReference type="NCBI Taxonomy" id="669021"/>
    <lineage>
        <taxon>Eukaryota</taxon>
        <taxon>Fungi</taxon>
        <taxon>Dikarya</taxon>
        <taxon>Ascomycota</taxon>
        <taxon>Pezizomycotina</taxon>
        <taxon>Sordariomycetes</taxon>
        <taxon>Sordariomycetidae</taxon>
        <taxon>Sordariales</taxon>
        <taxon>Chaetomiaceae</taxon>
        <taxon>Chaetomidium</taxon>
    </lineage>
</organism>
<dbReference type="InterPro" id="IPR013154">
    <property type="entry name" value="ADH-like_N"/>
</dbReference>
<comment type="caution">
    <text evidence="2">The sequence shown here is derived from an EMBL/GenBank/DDBJ whole genome shotgun (WGS) entry which is preliminary data.</text>
</comment>
<dbReference type="Pfam" id="PF08240">
    <property type="entry name" value="ADH_N"/>
    <property type="match status" value="1"/>
</dbReference>
<dbReference type="EMBL" id="MU857070">
    <property type="protein sequence ID" value="KAK4150468.1"/>
    <property type="molecule type" value="Genomic_DNA"/>
</dbReference>
<dbReference type="GO" id="GO:0005739">
    <property type="term" value="C:mitochondrion"/>
    <property type="evidence" value="ECO:0007669"/>
    <property type="project" value="TreeGrafter"/>
</dbReference>
<dbReference type="Gene3D" id="3.90.180.10">
    <property type="entry name" value="Medium-chain alcohol dehydrogenases, catalytic domain"/>
    <property type="match status" value="1"/>
</dbReference>
<dbReference type="Gene3D" id="3.40.50.720">
    <property type="entry name" value="NAD(P)-binding Rossmann-like Domain"/>
    <property type="match status" value="1"/>
</dbReference>
<dbReference type="PANTHER" id="PTHR11695:SF294">
    <property type="entry name" value="RETICULON-4-INTERACTING PROTEIN 1, MITOCHONDRIAL"/>
    <property type="match status" value="1"/>
</dbReference>
<dbReference type="SUPFAM" id="SSF51735">
    <property type="entry name" value="NAD(P)-binding Rossmann-fold domains"/>
    <property type="match status" value="1"/>
</dbReference>
<dbReference type="Proteomes" id="UP001302745">
    <property type="component" value="Unassembled WGS sequence"/>
</dbReference>
<dbReference type="InterPro" id="IPR050700">
    <property type="entry name" value="YIM1/Zinc_Alcohol_DH_Fams"/>
</dbReference>
<dbReference type="GO" id="GO:0016491">
    <property type="term" value="F:oxidoreductase activity"/>
    <property type="evidence" value="ECO:0007669"/>
    <property type="project" value="InterPro"/>
</dbReference>
<evidence type="ECO:0000313" key="2">
    <source>
        <dbReference type="EMBL" id="KAK4150468.1"/>
    </source>
</evidence>
<proteinExistence type="predicted"/>
<dbReference type="SMART" id="SM00829">
    <property type="entry name" value="PKS_ER"/>
    <property type="match status" value="1"/>
</dbReference>
<dbReference type="AlphaFoldDB" id="A0AAN6VFD3"/>